<feature type="domain" description="Histidine kinase" evidence="6">
    <location>
        <begin position="174"/>
        <end position="424"/>
    </location>
</feature>
<evidence type="ECO:0000256" key="3">
    <source>
        <dbReference type="ARBA" id="ARBA00022553"/>
    </source>
</evidence>
<organism evidence="8">
    <name type="scientific">Singulisphaera sp. Ch08</name>
    <dbReference type="NCBI Taxonomy" id="3120278"/>
    <lineage>
        <taxon>Bacteria</taxon>
        <taxon>Pseudomonadati</taxon>
        <taxon>Planctomycetota</taxon>
        <taxon>Planctomycetia</taxon>
        <taxon>Isosphaerales</taxon>
        <taxon>Isosphaeraceae</taxon>
        <taxon>Singulisphaera</taxon>
    </lineage>
</organism>
<feature type="region of interest" description="Disordered" evidence="5">
    <location>
        <begin position="424"/>
        <end position="443"/>
    </location>
</feature>
<dbReference type="GO" id="GO:0005524">
    <property type="term" value="F:ATP binding"/>
    <property type="evidence" value="ECO:0007669"/>
    <property type="project" value="UniProtKB-KW"/>
</dbReference>
<dbReference type="SUPFAM" id="SSF55785">
    <property type="entry name" value="PYP-like sensor domain (PAS domain)"/>
    <property type="match status" value="1"/>
</dbReference>
<dbReference type="InterPro" id="IPR005467">
    <property type="entry name" value="His_kinase_dom"/>
</dbReference>
<dbReference type="InterPro" id="IPR003594">
    <property type="entry name" value="HATPase_dom"/>
</dbReference>
<dbReference type="InterPro" id="IPR004358">
    <property type="entry name" value="Sig_transdc_His_kin-like_C"/>
</dbReference>
<dbReference type="Pfam" id="PF02518">
    <property type="entry name" value="HATPase_c"/>
    <property type="match status" value="1"/>
</dbReference>
<dbReference type="InterPro" id="IPR000700">
    <property type="entry name" value="PAS-assoc_C"/>
</dbReference>
<evidence type="ECO:0000256" key="1">
    <source>
        <dbReference type="ARBA" id="ARBA00000085"/>
    </source>
</evidence>
<protein>
    <recommendedName>
        <fullName evidence="2">histidine kinase</fullName>
        <ecNumber evidence="2">2.7.13.3</ecNumber>
    </recommendedName>
</protein>
<dbReference type="CDD" id="cd00130">
    <property type="entry name" value="PAS"/>
    <property type="match status" value="1"/>
</dbReference>
<evidence type="ECO:0000313" key="8">
    <source>
        <dbReference type="EMBL" id="XBH02216.1"/>
    </source>
</evidence>
<reference evidence="8" key="1">
    <citation type="submission" date="2024-05" db="EMBL/GenBank/DDBJ databases">
        <title>Planctomycetes of the genus Singulisphaera possess chitinolytic capabilities.</title>
        <authorList>
            <person name="Ivanova A."/>
        </authorList>
    </citation>
    <scope>NUCLEOTIDE SEQUENCE</scope>
    <source>
        <strain evidence="8">Ch08T</strain>
    </source>
</reference>
<dbReference type="InterPro" id="IPR013655">
    <property type="entry name" value="PAS_fold_3"/>
</dbReference>
<dbReference type="SMART" id="SM00387">
    <property type="entry name" value="HATPase_c"/>
    <property type="match status" value="1"/>
</dbReference>
<comment type="catalytic activity">
    <reaction evidence="1">
        <text>ATP + protein L-histidine = ADP + protein N-phospho-L-histidine.</text>
        <dbReference type="EC" id="2.7.13.3"/>
    </reaction>
</comment>
<dbReference type="Gene3D" id="3.30.565.10">
    <property type="entry name" value="Histidine kinase-like ATPase, C-terminal domain"/>
    <property type="match status" value="1"/>
</dbReference>
<dbReference type="SUPFAM" id="SSF47384">
    <property type="entry name" value="Homodimeric domain of signal transducing histidine kinase"/>
    <property type="match status" value="1"/>
</dbReference>
<feature type="coiled-coil region" evidence="4">
    <location>
        <begin position="118"/>
        <end position="165"/>
    </location>
</feature>
<sequence>MLSRSMLVPAPGAGSGSPAGLICRLEPNTLRWLDVTEHLVAFLGQSLGELRRRSFLEFLHHDDQALAEDEFRQALELGERHDFVLRVRGASGEWHYMRVHTQARYERDGRVHHIRCNLKDVTDRIRAEQELRRRTEQLTDANLRLRQTNEKLKEAQSQLIHSEKLASLGTLAAGMAHEINNPLAFASSNVEVLERELGTILRLLECYRSGWEILHQANPDLAGEIAQLEEQVDMPYLQENLLSMAQSTRKGLKRVAHTVQNLRGFAQLDRAEIGEIDVNLAIDQSLSMLGDLLNRNQIEVVRRFAELPLLECAPAHMNQVFLNLLMNAMQAIEASGKSSGRLEVITGHQGELILVELADDGCGIPPDILSKIFDPFFTTKPIGRGTGLGLSLSHGIIAEHGGRVDVESEVGLGTRFRIQMPIRRHAGGAQPPNDASPPAVSIA</sequence>
<dbReference type="GO" id="GO:0000155">
    <property type="term" value="F:phosphorelay sensor kinase activity"/>
    <property type="evidence" value="ECO:0007669"/>
    <property type="project" value="InterPro"/>
</dbReference>
<dbReference type="PROSITE" id="PS50113">
    <property type="entry name" value="PAC"/>
    <property type="match status" value="1"/>
</dbReference>
<keyword evidence="3" id="KW-0597">Phosphoprotein</keyword>
<evidence type="ECO:0000256" key="5">
    <source>
        <dbReference type="SAM" id="MobiDB-lite"/>
    </source>
</evidence>
<dbReference type="PROSITE" id="PS50109">
    <property type="entry name" value="HIS_KIN"/>
    <property type="match status" value="1"/>
</dbReference>
<dbReference type="EMBL" id="CP155447">
    <property type="protein sequence ID" value="XBH02216.1"/>
    <property type="molecule type" value="Genomic_DNA"/>
</dbReference>
<evidence type="ECO:0000259" key="7">
    <source>
        <dbReference type="PROSITE" id="PS50113"/>
    </source>
</evidence>
<dbReference type="InterPro" id="IPR036890">
    <property type="entry name" value="HATPase_C_sf"/>
</dbReference>
<name>A0AAU7CAL7_9BACT</name>
<keyword evidence="8" id="KW-0067">ATP-binding</keyword>
<dbReference type="AlphaFoldDB" id="A0AAU7CAL7"/>
<dbReference type="RefSeq" id="WP_406694958.1">
    <property type="nucleotide sequence ID" value="NZ_CP155447.1"/>
</dbReference>
<dbReference type="CDD" id="cd00082">
    <property type="entry name" value="HisKA"/>
    <property type="match status" value="1"/>
</dbReference>
<dbReference type="InterPro" id="IPR000014">
    <property type="entry name" value="PAS"/>
</dbReference>
<feature type="domain" description="PAC" evidence="7">
    <location>
        <begin position="81"/>
        <end position="133"/>
    </location>
</feature>
<keyword evidence="4" id="KW-0175">Coiled coil</keyword>
<dbReference type="Pfam" id="PF08447">
    <property type="entry name" value="PAS_3"/>
    <property type="match status" value="1"/>
</dbReference>
<dbReference type="PANTHER" id="PTHR43065:SF50">
    <property type="entry name" value="HISTIDINE KINASE"/>
    <property type="match status" value="1"/>
</dbReference>
<evidence type="ECO:0000256" key="4">
    <source>
        <dbReference type="SAM" id="Coils"/>
    </source>
</evidence>
<dbReference type="PRINTS" id="PR00344">
    <property type="entry name" value="BCTRLSENSOR"/>
</dbReference>
<proteinExistence type="predicted"/>
<dbReference type="InterPro" id="IPR035965">
    <property type="entry name" value="PAS-like_dom_sf"/>
</dbReference>
<keyword evidence="8" id="KW-0547">Nucleotide-binding</keyword>
<dbReference type="NCBIfam" id="TIGR00229">
    <property type="entry name" value="sensory_box"/>
    <property type="match status" value="1"/>
</dbReference>
<dbReference type="Gene3D" id="3.30.450.20">
    <property type="entry name" value="PAS domain"/>
    <property type="match status" value="1"/>
</dbReference>
<gene>
    <name evidence="8" type="ORF">V5E97_28340</name>
</gene>
<dbReference type="PANTHER" id="PTHR43065">
    <property type="entry name" value="SENSOR HISTIDINE KINASE"/>
    <property type="match status" value="1"/>
</dbReference>
<dbReference type="Gene3D" id="1.10.287.130">
    <property type="match status" value="1"/>
</dbReference>
<dbReference type="EC" id="2.7.13.3" evidence="2"/>
<dbReference type="SUPFAM" id="SSF55874">
    <property type="entry name" value="ATPase domain of HSP90 chaperone/DNA topoisomerase II/histidine kinase"/>
    <property type="match status" value="1"/>
</dbReference>
<accession>A0AAU7CAL7</accession>
<evidence type="ECO:0000259" key="6">
    <source>
        <dbReference type="PROSITE" id="PS50109"/>
    </source>
</evidence>
<dbReference type="InterPro" id="IPR036097">
    <property type="entry name" value="HisK_dim/P_sf"/>
</dbReference>
<evidence type="ECO:0000256" key="2">
    <source>
        <dbReference type="ARBA" id="ARBA00012438"/>
    </source>
</evidence>
<dbReference type="InterPro" id="IPR003661">
    <property type="entry name" value="HisK_dim/P_dom"/>
</dbReference>